<dbReference type="Proteomes" id="UP001500842">
    <property type="component" value="Unassembled WGS sequence"/>
</dbReference>
<sequence>MVTAAQSWHWVDPAIGVPKAADVLRPGGRLAIFGHVFEPPEPIAEATAEAYRRVVPDSPFGAQGRRPLELYQAGYARVAESIGDSGVFEGVEQWRFTWSRSYTREEWLALLPTTGGLTRLSPEQRSEILESAGAAIDALGGSLTMEYVTLVATGLRM</sequence>
<organism evidence="1 2">
    <name type="scientific">Nocardioides humi</name>
    <dbReference type="NCBI Taxonomy" id="449461"/>
    <lineage>
        <taxon>Bacteria</taxon>
        <taxon>Bacillati</taxon>
        <taxon>Actinomycetota</taxon>
        <taxon>Actinomycetes</taxon>
        <taxon>Propionibacteriales</taxon>
        <taxon>Nocardioidaceae</taxon>
        <taxon>Nocardioides</taxon>
    </lineage>
</organism>
<keyword evidence="2" id="KW-1185">Reference proteome</keyword>
<comment type="caution">
    <text evidence="1">The sequence shown here is derived from an EMBL/GenBank/DDBJ whole genome shotgun (WGS) entry which is preliminary data.</text>
</comment>
<evidence type="ECO:0000313" key="1">
    <source>
        <dbReference type="EMBL" id="GAA1519669.1"/>
    </source>
</evidence>
<evidence type="ECO:0008006" key="3">
    <source>
        <dbReference type="Google" id="ProtNLM"/>
    </source>
</evidence>
<gene>
    <name evidence="1" type="ORF">GCM10009788_24450</name>
</gene>
<dbReference type="EMBL" id="BAAAOR010000020">
    <property type="protein sequence ID" value="GAA1519669.1"/>
    <property type="molecule type" value="Genomic_DNA"/>
</dbReference>
<evidence type="ECO:0000313" key="2">
    <source>
        <dbReference type="Proteomes" id="UP001500842"/>
    </source>
</evidence>
<name>A0ABN2AHX3_9ACTN</name>
<accession>A0ABN2AHX3</accession>
<reference evidence="1 2" key="1">
    <citation type="journal article" date="2019" name="Int. J. Syst. Evol. Microbiol.">
        <title>The Global Catalogue of Microorganisms (GCM) 10K type strain sequencing project: providing services to taxonomists for standard genome sequencing and annotation.</title>
        <authorList>
            <consortium name="The Broad Institute Genomics Platform"/>
            <consortium name="The Broad Institute Genome Sequencing Center for Infectious Disease"/>
            <person name="Wu L."/>
            <person name="Ma J."/>
        </authorList>
    </citation>
    <scope>NUCLEOTIDE SEQUENCE [LARGE SCALE GENOMIC DNA]</scope>
    <source>
        <strain evidence="1 2">JCM 14942</strain>
    </source>
</reference>
<proteinExistence type="predicted"/>
<dbReference type="Gene3D" id="3.40.50.150">
    <property type="entry name" value="Vaccinia Virus protein VP39"/>
    <property type="match status" value="1"/>
</dbReference>
<dbReference type="InterPro" id="IPR029063">
    <property type="entry name" value="SAM-dependent_MTases_sf"/>
</dbReference>
<protein>
    <recommendedName>
        <fullName evidence="3">Methyltransferase domain-containing protein</fullName>
    </recommendedName>
</protein>
<dbReference type="SUPFAM" id="SSF53335">
    <property type="entry name" value="S-adenosyl-L-methionine-dependent methyltransferases"/>
    <property type="match status" value="1"/>
</dbReference>